<keyword evidence="2" id="KW-0808">Transferase</keyword>
<keyword evidence="3 6" id="KW-0418">Kinase</keyword>
<dbReference type="Proteomes" id="UP001454086">
    <property type="component" value="Unassembled WGS sequence"/>
</dbReference>
<dbReference type="EMBL" id="JBBMFM010000091">
    <property type="protein sequence ID" value="MEQ2427158.1"/>
    <property type="molecule type" value="Genomic_DNA"/>
</dbReference>
<dbReference type="InterPro" id="IPR000577">
    <property type="entry name" value="Carb_kinase_FGGY"/>
</dbReference>
<evidence type="ECO:0000256" key="3">
    <source>
        <dbReference type="ARBA" id="ARBA00022777"/>
    </source>
</evidence>
<evidence type="ECO:0000256" key="1">
    <source>
        <dbReference type="ARBA" id="ARBA00009156"/>
    </source>
</evidence>
<feature type="domain" description="Carbohydrate kinase FGGY C-terminal" evidence="5">
    <location>
        <begin position="224"/>
        <end position="418"/>
    </location>
</feature>
<dbReference type="InterPro" id="IPR043129">
    <property type="entry name" value="ATPase_NBD"/>
</dbReference>
<accession>A0ABV1DBJ9</accession>
<reference evidence="6 7" key="1">
    <citation type="submission" date="2024-03" db="EMBL/GenBank/DDBJ databases">
        <title>Human intestinal bacterial collection.</title>
        <authorList>
            <person name="Pauvert C."/>
            <person name="Hitch T.C.A."/>
            <person name="Clavel T."/>
        </authorList>
    </citation>
    <scope>NUCLEOTIDE SEQUENCE [LARGE SCALE GENOMIC DNA]</scope>
    <source>
        <strain evidence="6 7">CLA-SR-H021</strain>
    </source>
</reference>
<dbReference type="InterPro" id="IPR018484">
    <property type="entry name" value="FGGY_N"/>
</dbReference>
<dbReference type="CDD" id="cd07779">
    <property type="entry name" value="ASKHA_NBD_FGGY_YgcE-like"/>
    <property type="match status" value="1"/>
</dbReference>
<dbReference type="RefSeq" id="WP_008722543.1">
    <property type="nucleotide sequence ID" value="NZ_JBBMFM010000091.1"/>
</dbReference>
<dbReference type="PIRSF" id="PIRSF000538">
    <property type="entry name" value="GlpK"/>
    <property type="match status" value="1"/>
</dbReference>
<dbReference type="InterPro" id="IPR018485">
    <property type="entry name" value="FGGY_C"/>
</dbReference>
<comment type="similarity">
    <text evidence="1">Belongs to the FGGY kinase family.</text>
</comment>
<protein>
    <submittedName>
        <fullName evidence="6">FGGY-family carbohydrate kinase</fullName>
    </submittedName>
</protein>
<evidence type="ECO:0000256" key="2">
    <source>
        <dbReference type="ARBA" id="ARBA00022679"/>
    </source>
</evidence>
<dbReference type="InterPro" id="IPR050406">
    <property type="entry name" value="FGGY_Carb_Kinase"/>
</dbReference>
<dbReference type="PANTHER" id="PTHR43095">
    <property type="entry name" value="SUGAR KINASE"/>
    <property type="match status" value="1"/>
</dbReference>
<dbReference type="SUPFAM" id="SSF53067">
    <property type="entry name" value="Actin-like ATPase domain"/>
    <property type="match status" value="2"/>
</dbReference>
<feature type="domain" description="Carbohydrate kinase FGGY N-terminal" evidence="4">
    <location>
        <begin position="3"/>
        <end position="106"/>
    </location>
</feature>
<comment type="caution">
    <text evidence="6">The sequence shown here is derived from an EMBL/GenBank/DDBJ whole genome shotgun (WGS) entry which is preliminary data.</text>
</comment>
<dbReference type="Pfam" id="PF02782">
    <property type="entry name" value="FGGY_C"/>
    <property type="match status" value="1"/>
</dbReference>
<evidence type="ECO:0000313" key="7">
    <source>
        <dbReference type="Proteomes" id="UP001454086"/>
    </source>
</evidence>
<evidence type="ECO:0000259" key="4">
    <source>
        <dbReference type="Pfam" id="PF00370"/>
    </source>
</evidence>
<sequence length="477" mass="52325">MKYILAIDGGSQSTKLIIFDTHGNIICEESEPLRPMSLPKVGWVEHPDDDLWTSLVTASQRLMERFEGDPSDIVGAGLCSIRFDRVILKKDGTLAQPALSWMDSRVSVPYVHDNPEAAYVTSTNGYLTRRLTGECRDTAATYQGQWPIDTDTWEWSNDGKVMSHYNIPREMLFDLVMPGEILGYLTAEAASILHLPKGLPIVATSNDKAVESLGTGTIDYENGMISLGTYICGAVHGESNPKDCRNYWVNFACMPHKYLYESNGIRRGMWLISWFKELLGEEVRMHARELGIGPEQYLETLAADVAPGSDGLMIIPEWLAPAGQPYKKGIMLGFDVRHGAGHIYRAIMESIAMTMKNRMDEMCAELGITLKQITVSGGGSNSNLFMQIFADVFGVPAVRNVVNGAAAVGAAICVAVAAGIYPDFGTAAKEMVRVKDITDPIPAHAGLYKKINEGIYSSLTSVTDGLMKRAYDIFDGN</sequence>
<dbReference type="GO" id="GO:0016301">
    <property type="term" value="F:kinase activity"/>
    <property type="evidence" value="ECO:0007669"/>
    <property type="project" value="UniProtKB-KW"/>
</dbReference>
<proteinExistence type="inferred from homology"/>
<name>A0ABV1DBJ9_9FIRM</name>
<evidence type="ECO:0000313" key="6">
    <source>
        <dbReference type="EMBL" id="MEQ2427158.1"/>
    </source>
</evidence>
<dbReference type="PANTHER" id="PTHR43095:SF5">
    <property type="entry name" value="XYLULOSE KINASE"/>
    <property type="match status" value="1"/>
</dbReference>
<gene>
    <name evidence="6" type="ORF">WMQ36_19510</name>
</gene>
<evidence type="ECO:0000259" key="5">
    <source>
        <dbReference type="Pfam" id="PF02782"/>
    </source>
</evidence>
<dbReference type="Gene3D" id="3.30.420.40">
    <property type="match status" value="3"/>
</dbReference>
<organism evidence="6 7">
    <name type="scientific">Enterocloster hominis</name>
    <name type="common">ex Hitch et al. 2024</name>
    <dbReference type="NCBI Taxonomy" id="1917870"/>
    <lineage>
        <taxon>Bacteria</taxon>
        <taxon>Bacillati</taxon>
        <taxon>Bacillota</taxon>
        <taxon>Clostridia</taxon>
        <taxon>Lachnospirales</taxon>
        <taxon>Lachnospiraceae</taxon>
        <taxon>Enterocloster</taxon>
    </lineage>
</organism>
<dbReference type="Pfam" id="PF00370">
    <property type="entry name" value="FGGY_N"/>
    <property type="match status" value="1"/>
</dbReference>
<keyword evidence="7" id="KW-1185">Reference proteome</keyword>